<accession>A0A9D1M7F7</accession>
<keyword evidence="2" id="KW-0808">Transferase</keyword>
<evidence type="ECO:0000313" key="4">
    <source>
        <dbReference type="Proteomes" id="UP000824112"/>
    </source>
</evidence>
<organism evidence="3 4">
    <name type="scientific">Candidatus Gallibacteroides avistercoris</name>
    <dbReference type="NCBI Taxonomy" id="2840833"/>
    <lineage>
        <taxon>Bacteria</taxon>
        <taxon>Pseudomonadati</taxon>
        <taxon>Bacteroidota</taxon>
        <taxon>Bacteroidia</taxon>
        <taxon>Bacteroidales</taxon>
        <taxon>Bacteroidaceae</taxon>
        <taxon>Bacteroidaceae incertae sedis</taxon>
        <taxon>Candidatus Gallibacteroides</taxon>
    </lineage>
</organism>
<dbReference type="AlphaFoldDB" id="A0A9D1M7F7"/>
<dbReference type="InterPro" id="IPR051199">
    <property type="entry name" value="LPS_LOS_Heptosyltrfase"/>
</dbReference>
<dbReference type="InterPro" id="IPR002201">
    <property type="entry name" value="Glyco_trans_9"/>
</dbReference>
<name>A0A9D1M7F7_9BACT</name>
<protein>
    <submittedName>
        <fullName evidence="3">Glycosyltransferase family 9 protein</fullName>
    </submittedName>
</protein>
<keyword evidence="1" id="KW-0328">Glycosyltransferase</keyword>
<dbReference type="GO" id="GO:0008713">
    <property type="term" value="F:ADP-heptose-lipopolysaccharide heptosyltransferase activity"/>
    <property type="evidence" value="ECO:0007669"/>
    <property type="project" value="TreeGrafter"/>
</dbReference>
<dbReference type="GO" id="GO:0005829">
    <property type="term" value="C:cytosol"/>
    <property type="evidence" value="ECO:0007669"/>
    <property type="project" value="TreeGrafter"/>
</dbReference>
<sequence length="350" mass="39385">MKHILVIRLSALGDVAMTIPVIYSVARTYPHITFTVLTQAVASKLFIQAPENVSVVVADVKGRHAGISGLWRLFRELRRLHIDAVVDLHDVLRSKWLRFWFSVSGTKCVVIDKGRAEKRRLTSRMHKRFRPLKSSIVRYEEVFTRLGLTFVPRFTSLYGDEKGATTLFSEIVSDKAENEIWIGVAPFAKHKGKIYPVSQMERVVARLAEKKNCRIFLFGGGDDEVQVFNCWKSRYPNIISMGGKHGFEKELALISHLDVMITMDSANMHLASLVGVRVVSVWGATHPYAGFLGWNQSPSDALGVELSCRPCSVFGNKPCFRGDYACMNQLPPEAIVQRVEQVLTARSSME</sequence>
<gene>
    <name evidence="3" type="ORF">IAB03_04635</name>
</gene>
<dbReference type="Pfam" id="PF01075">
    <property type="entry name" value="Glyco_transf_9"/>
    <property type="match status" value="1"/>
</dbReference>
<dbReference type="GO" id="GO:0009244">
    <property type="term" value="P:lipopolysaccharide core region biosynthetic process"/>
    <property type="evidence" value="ECO:0007669"/>
    <property type="project" value="TreeGrafter"/>
</dbReference>
<evidence type="ECO:0000256" key="2">
    <source>
        <dbReference type="ARBA" id="ARBA00022679"/>
    </source>
</evidence>
<dbReference type="PANTHER" id="PTHR30160:SF22">
    <property type="entry name" value="LIPOPOLYSACCHARIDE CORE BIOSYNTHESIS PROTEIN"/>
    <property type="match status" value="1"/>
</dbReference>
<dbReference type="Proteomes" id="UP000824112">
    <property type="component" value="Unassembled WGS sequence"/>
</dbReference>
<dbReference type="PANTHER" id="PTHR30160">
    <property type="entry name" value="TETRAACYLDISACCHARIDE 4'-KINASE-RELATED"/>
    <property type="match status" value="1"/>
</dbReference>
<reference evidence="3" key="2">
    <citation type="journal article" date="2021" name="PeerJ">
        <title>Extensive microbial diversity within the chicken gut microbiome revealed by metagenomics and culture.</title>
        <authorList>
            <person name="Gilroy R."/>
            <person name="Ravi A."/>
            <person name="Getino M."/>
            <person name="Pursley I."/>
            <person name="Horton D.L."/>
            <person name="Alikhan N.F."/>
            <person name="Baker D."/>
            <person name="Gharbi K."/>
            <person name="Hall N."/>
            <person name="Watson M."/>
            <person name="Adriaenssens E.M."/>
            <person name="Foster-Nyarko E."/>
            <person name="Jarju S."/>
            <person name="Secka A."/>
            <person name="Antonio M."/>
            <person name="Oren A."/>
            <person name="Chaudhuri R.R."/>
            <person name="La Ragione R."/>
            <person name="Hildebrand F."/>
            <person name="Pallen M.J."/>
        </authorList>
    </citation>
    <scope>NUCLEOTIDE SEQUENCE</scope>
    <source>
        <strain evidence="3">CHK158-818</strain>
    </source>
</reference>
<evidence type="ECO:0000256" key="1">
    <source>
        <dbReference type="ARBA" id="ARBA00022676"/>
    </source>
</evidence>
<reference evidence="3" key="1">
    <citation type="submission" date="2020-10" db="EMBL/GenBank/DDBJ databases">
        <authorList>
            <person name="Gilroy R."/>
        </authorList>
    </citation>
    <scope>NUCLEOTIDE SEQUENCE</scope>
    <source>
        <strain evidence="3">CHK158-818</strain>
    </source>
</reference>
<evidence type="ECO:0000313" key="3">
    <source>
        <dbReference type="EMBL" id="HIU55081.1"/>
    </source>
</evidence>
<dbReference type="Gene3D" id="3.40.50.2000">
    <property type="entry name" value="Glycogen Phosphorylase B"/>
    <property type="match status" value="2"/>
</dbReference>
<dbReference type="EMBL" id="DVNA01000109">
    <property type="protein sequence ID" value="HIU55081.1"/>
    <property type="molecule type" value="Genomic_DNA"/>
</dbReference>
<comment type="caution">
    <text evidence="3">The sequence shown here is derived from an EMBL/GenBank/DDBJ whole genome shotgun (WGS) entry which is preliminary data.</text>
</comment>
<proteinExistence type="predicted"/>
<dbReference type="SUPFAM" id="SSF53756">
    <property type="entry name" value="UDP-Glycosyltransferase/glycogen phosphorylase"/>
    <property type="match status" value="1"/>
</dbReference>
<dbReference type="CDD" id="cd03789">
    <property type="entry name" value="GT9_LPS_heptosyltransferase"/>
    <property type="match status" value="1"/>
</dbReference>